<reference evidence="2 3" key="1">
    <citation type="submission" date="2015-11" db="EMBL/GenBank/DDBJ databases">
        <title>Genome sequences of Lysobacter enzymogenes strain C3 and Lysobacter antibioticus ATCC 29479.</title>
        <authorList>
            <person name="Kobayashi D.Y."/>
        </authorList>
    </citation>
    <scope>NUCLEOTIDE SEQUENCE [LARGE SCALE GENOMIC DNA]</scope>
    <source>
        <strain evidence="2 3">C3</strain>
    </source>
</reference>
<feature type="compositionally biased region" description="Basic residues" evidence="1">
    <location>
        <begin position="17"/>
        <end position="30"/>
    </location>
</feature>
<protein>
    <submittedName>
        <fullName evidence="2">Uncharacterized protein</fullName>
    </submittedName>
</protein>
<evidence type="ECO:0000256" key="1">
    <source>
        <dbReference type="SAM" id="MobiDB-lite"/>
    </source>
</evidence>
<evidence type="ECO:0000313" key="2">
    <source>
        <dbReference type="EMBL" id="ALN55545.1"/>
    </source>
</evidence>
<name>A0A0S2DAJ1_LYSEN</name>
<dbReference type="PATRIC" id="fig|69.6.peg.188"/>
<dbReference type="STRING" id="69.GLE_0186"/>
<feature type="region of interest" description="Disordered" evidence="1">
    <location>
        <begin position="1"/>
        <end position="40"/>
    </location>
</feature>
<sequence length="40" mass="4600">MRRRPRRRIDGPDLGRRARGIGRGQRRRPVPRSLPPAPGC</sequence>
<dbReference type="EMBL" id="CP013140">
    <property type="protein sequence ID" value="ALN55545.1"/>
    <property type="molecule type" value="Genomic_DNA"/>
</dbReference>
<gene>
    <name evidence="2" type="ORF">GLE_0186</name>
</gene>
<dbReference type="Proteomes" id="UP000061569">
    <property type="component" value="Chromosome"/>
</dbReference>
<evidence type="ECO:0000313" key="3">
    <source>
        <dbReference type="Proteomes" id="UP000061569"/>
    </source>
</evidence>
<organism evidence="2 3">
    <name type="scientific">Lysobacter enzymogenes</name>
    <dbReference type="NCBI Taxonomy" id="69"/>
    <lineage>
        <taxon>Bacteria</taxon>
        <taxon>Pseudomonadati</taxon>
        <taxon>Pseudomonadota</taxon>
        <taxon>Gammaproteobacteria</taxon>
        <taxon>Lysobacterales</taxon>
        <taxon>Lysobacteraceae</taxon>
        <taxon>Lysobacter</taxon>
    </lineage>
</organism>
<dbReference type="AlphaFoldDB" id="A0A0S2DAJ1"/>
<dbReference type="KEGG" id="lez:GLE_0186"/>
<proteinExistence type="predicted"/>
<accession>A0A0S2DAJ1</accession>